<dbReference type="Pfam" id="PF03992">
    <property type="entry name" value="ABM"/>
    <property type="match status" value="1"/>
</dbReference>
<dbReference type="EMBL" id="JH651379">
    <property type="protein sequence ID" value="EIJ39098.1"/>
    <property type="molecule type" value="Genomic_DNA"/>
</dbReference>
<dbReference type="InterPro" id="IPR011008">
    <property type="entry name" value="Dimeric_a/b-barrel"/>
</dbReference>
<evidence type="ECO:0000313" key="3">
    <source>
        <dbReference type="Proteomes" id="UP000004690"/>
    </source>
</evidence>
<dbReference type="GO" id="GO:0004497">
    <property type="term" value="F:monooxygenase activity"/>
    <property type="evidence" value="ECO:0007669"/>
    <property type="project" value="UniProtKB-KW"/>
</dbReference>
<keyword evidence="2" id="KW-0503">Monooxygenase</keyword>
<keyword evidence="3" id="KW-1185">Reference proteome</keyword>
<dbReference type="InterPro" id="IPR007138">
    <property type="entry name" value="ABM_dom"/>
</dbReference>
<dbReference type="HOGENOM" id="CLU_2273572_0_0_10"/>
<sequence length="102" mass="12136">MKKTYCVLVRFEIQKDDFQFLISLIKIFFATEVSPSPGFISSQIITNEDKSTVINYATWESKEEFEKFAQEIVSKSKISKKIEVFKPVRETFYEYEFLPKRK</sequence>
<evidence type="ECO:0000313" key="2">
    <source>
        <dbReference type="EMBL" id="EIJ39098.1"/>
    </source>
</evidence>
<dbReference type="Gene3D" id="3.30.70.100">
    <property type="match status" value="1"/>
</dbReference>
<keyword evidence="2" id="KW-0560">Oxidoreductase</keyword>
<dbReference type="STRING" id="926559.JoomaDRAFT_2104"/>
<name>I3C655_9FLAO</name>
<evidence type="ECO:0000259" key="1">
    <source>
        <dbReference type="Pfam" id="PF03992"/>
    </source>
</evidence>
<accession>I3C655</accession>
<proteinExistence type="predicted"/>
<gene>
    <name evidence="2" type="ORF">JoomaDRAFT_2104</name>
</gene>
<dbReference type="RefSeq" id="WP_008612465.1">
    <property type="nucleotide sequence ID" value="NZ_JH651379.1"/>
</dbReference>
<dbReference type="Proteomes" id="UP000004690">
    <property type="component" value="Unassembled WGS sequence"/>
</dbReference>
<dbReference type="OrthoDB" id="1493813at2"/>
<protein>
    <submittedName>
        <fullName evidence="2">Antibiotic biosynthesis monooxygenase</fullName>
    </submittedName>
</protein>
<organism evidence="2 3">
    <name type="scientific">Galbibacter orientalis DSM 19592</name>
    <dbReference type="NCBI Taxonomy" id="926559"/>
    <lineage>
        <taxon>Bacteria</taxon>
        <taxon>Pseudomonadati</taxon>
        <taxon>Bacteroidota</taxon>
        <taxon>Flavobacteriia</taxon>
        <taxon>Flavobacteriales</taxon>
        <taxon>Flavobacteriaceae</taxon>
        <taxon>Galbibacter</taxon>
    </lineage>
</organism>
<feature type="domain" description="ABM" evidence="1">
    <location>
        <begin position="5"/>
        <end position="70"/>
    </location>
</feature>
<reference evidence="2 3" key="1">
    <citation type="submission" date="2012-02" db="EMBL/GenBank/DDBJ databases">
        <title>Improved High-Quality Draft genome of Joostella marina DSM 19592.</title>
        <authorList>
            <consortium name="US DOE Joint Genome Institute (JGI-PGF)"/>
            <person name="Lucas S."/>
            <person name="Copeland A."/>
            <person name="Lapidus A."/>
            <person name="Bruce D."/>
            <person name="Goodwin L."/>
            <person name="Pitluck S."/>
            <person name="Peters L."/>
            <person name="Chertkov O."/>
            <person name="Ovchinnikova G."/>
            <person name="Kyrpides N."/>
            <person name="Mavromatis K."/>
            <person name="Detter J.C."/>
            <person name="Han C."/>
            <person name="Land M."/>
            <person name="Hauser L."/>
            <person name="Markowitz V."/>
            <person name="Cheng J.-F."/>
            <person name="Hugenholtz P."/>
            <person name="Woyke T."/>
            <person name="Wu D."/>
            <person name="Tindall B."/>
            <person name="Brambilla E."/>
            <person name="Klenk H.-P."/>
            <person name="Eisen J.A."/>
        </authorList>
    </citation>
    <scope>NUCLEOTIDE SEQUENCE [LARGE SCALE GENOMIC DNA]</scope>
    <source>
        <strain evidence="2 3">DSM 19592</strain>
    </source>
</reference>
<dbReference type="AlphaFoldDB" id="I3C655"/>
<dbReference type="SUPFAM" id="SSF54909">
    <property type="entry name" value="Dimeric alpha+beta barrel"/>
    <property type="match status" value="1"/>
</dbReference>